<dbReference type="EMBL" id="OKQU01000005">
    <property type="protein sequence ID" value="SPE09817.1"/>
    <property type="molecule type" value="Genomic_DNA"/>
</dbReference>
<evidence type="ECO:0000259" key="2">
    <source>
        <dbReference type="SMART" id="SM00062"/>
    </source>
</evidence>
<sequence length="286" mass="32252">MVNKKGIVTAAVVIVVIGGGLTIRHFNADSNKAATKKVRTINVAHTQNYVPYDYVQNGVSKGYEVDVLKAVDKLLPDYKFKYHPTSDEDLLVGLDSGKYDVGVKGAWWTKERAKKYILPKQAVGASIIGITYRKDDNYKSFAEFAKKSGKLVPISPQNGQYAVVQEWNKKHPNEKITLKSADQFTVGDAYNWVLEGRYDAYFDVKVNYQNSVVKSSGAYHSSADKLAYIPYKGIKTYPIISRANKDNSNFSKEYDQAIKKLQKNGTLEKLSQKYFKENVWDFVGDK</sequence>
<feature type="domain" description="Solute-binding protein family 3/N-terminal" evidence="2">
    <location>
        <begin position="40"/>
        <end position="278"/>
    </location>
</feature>
<evidence type="ECO:0000313" key="5">
    <source>
        <dbReference type="Proteomes" id="UP000237923"/>
    </source>
</evidence>
<dbReference type="Pfam" id="PF00497">
    <property type="entry name" value="SBP_bac_3"/>
    <property type="match status" value="1"/>
</dbReference>
<dbReference type="Proteomes" id="UP000239237">
    <property type="component" value="Unassembled WGS sequence"/>
</dbReference>
<dbReference type="Gene3D" id="3.40.190.10">
    <property type="entry name" value="Periplasmic binding protein-like II"/>
    <property type="match status" value="2"/>
</dbReference>
<keyword evidence="6" id="KW-1185">Reference proteome</keyword>
<dbReference type="GeneID" id="99673260"/>
<dbReference type="AlphaFoldDB" id="A0A2N9KG65"/>
<dbReference type="InterPro" id="IPR001638">
    <property type="entry name" value="Solute-binding_3/MltF_N"/>
</dbReference>
<name>A0A2N9KG65_9LACO</name>
<keyword evidence="1" id="KW-0732">Signal</keyword>
<gene>
    <name evidence="4" type="primary">tcyJ</name>
    <name evidence="3" type="ORF">LES8486_02015</name>
    <name evidence="4" type="ORF">LES9216_02015</name>
</gene>
<dbReference type="PANTHER" id="PTHR35936">
    <property type="entry name" value="MEMBRANE-BOUND LYTIC MUREIN TRANSGLYCOSYLASE F"/>
    <property type="match status" value="1"/>
</dbReference>
<organism evidence="4 5">
    <name type="scientific">Leuconostoc suionicum</name>
    <dbReference type="NCBI Taxonomy" id="1511761"/>
    <lineage>
        <taxon>Bacteria</taxon>
        <taxon>Bacillati</taxon>
        <taxon>Bacillota</taxon>
        <taxon>Bacilli</taxon>
        <taxon>Lactobacillales</taxon>
        <taxon>Lactobacillaceae</taxon>
        <taxon>Leuconostoc</taxon>
    </lineage>
</organism>
<dbReference type="RefSeq" id="WP_072612910.1">
    <property type="nucleotide sequence ID" value="NZ_AP017935.1"/>
</dbReference>
<evidence type="ECO:0000313" key="3">
    <source>
        <dbReference type="EMBL" id="SPD94962.1"/>
    </source>
</evidence>
<dbReference type="SUPFAM" id="SSF53850">
    <property type="entry name" value="Periplasmic binding protein-like II"/>
    <property type="match status" value="1"/>
</dbReference>
<dbReference type="KEGG" id="lsu:A6B45_00570"/>
<accession>A0A2N9KG65</accession>
<protein>
    <submittedName>
        <fullName evidence="4">L-cystine-binding protein TcyJ</fullName>
    </submittedName>
</protein>
<evidence type="ECO:0000313" key="4">
    <source>
        <dbReference type="EMBL" id="SPE09817.1"/>
    </source>
</evidence>
<reference evidence="4 5" key="1">
    <citation type="submission" date="2018-02" db="EMBL/GenBank/DDBJ databases">
        <authorList>
            <person name="Cohen D.B."/>
            <person name="Kent A.D."/>
        </authorList>
    </citation>
    <scope>NUCLEOTIDE SEQUENCE [LARGE SCALE GENOMIC DNA]</scope>
    <source>
        <strain evidence="4 5">CECT 9216</strain>
    </source>
</reference>
<evidence type="ECO:0000313" key="6">
    <source>
        <dbReference type="Proteomes" id="UP000239237"/>
    </source>
</evidence>
<evidence type="ECO:0000256" key="1">
    <source>
        <dbReference type="ARBA" id="ARBA00022729"/>
    </source>
</evidence>
<dbReference type="SMART" id="SM00062">
    <property type="entry name" value="PBPb"/>
    <property type="match status" value="1"/>
</dbReference>
<dbReference type="EMBL" id="OKQR01000006">
    <property type="protein sequence ID" value="SPD94962.1"/>
    <property type="molecule type" value="Genomic_DNA"/>
</dbReference>
<proteinExistence type="predicted"/>
<dbReference type="PANTHER" id="PTHR35936:SF18">
    <property type="entry name" value="L-CYSTINE-BINDING PROTEIN TCYJ"/>
    <property type="match status" value="1"/>
</dbReference>
<dbReference type="Proteomes" id="UP000237923">
    <property type="component" value="Unassembled WGS sequence"/>
</dbReference>
<reference evidence="3 6" key="2">
    <citation type="submission" date="2018-02" db="EMBL/GenBank/DDBJ databases">
        <authorList>
            <person name="Rodrigo-Torres L."/>
            <person name="Arahal R. D."/>
            <person name="Lucena T."/>
        </authorList>
    </citation>
    <scope>NUCLEOTIDE SEQUENCE [LARGE SCALE GENOMIC DNA]</scope>
    <source>
        <strain evidence="3 6">CECT 8486</strain>
    </source>
</reference>